<comment type="caution">
    <text evidence="3">The sequence shown here is derived from an EMBL/GenBank/DDBJ whole genome shotgun (WGS) entry which is preliminary data.</text>
</comment>
<evidence type="ECO:0000313" key="4">
    <source>
        <dbReference type="Proteomes" id="UP001403385"/>
    </source>
</evidence>
<dbReference type="EMBL" id="JBDKWZ010000004">
    <property type="protein sequence ID" value="MEN7548116.1"/>
    <property type="molecule type" value="Genomic_DNA"/>
</dbReference>
<protein>
    <submittedName>
        <fullName evidence="3">DUF1611 domain-containing protein</fullName>
    </submittedName>
</protein>
<dbReference type="InterPro" id="IPR011669">
    <property type="entry name" value="DgcN-like"/>
</dbReference>
<dbReference type="Gene3D" id="3.40.50.720">
    <property type="entry name" value="NAD(P)-binding Rossmann-like Domain"/>
    <property type="match status" value="1"/>
</dbReference>
<dbReference type="InterPro" id="IPR035402">
    <property type="entry name" value="DgcN-like_N"/>
</dbReference>
<dbReference type="Gene3D" id="3.40.50.300">
    <property type="entry name" value="P-loop containing nucleotide triphosphate hydrolases"/>
    <property type="match status" value="1"/>
</dbReference>
<feature type="domain" description="D-glutamate N-acetyltransferase-like N-terminal" evidence="2">
    <location>
        <begin position="51"/>
        <end position="147"/>
    </location>
</feature>
<evidence type="ECO:0000259" key="2">
    <source>
        <dbReference type="Pfam" id="PF17396"/>
    </source>
</evidence>
<dbReference type="InterPro" id="IPR035086">
    <property type="entry name" value="DgcN-like_C"/>
</dbReference>
<evidence type="ECO:0000313" key="3">
    <source>
        <dbReference type="EMBL" id="MEN7548116.1"/>
    </source>
</evidence>
<sequence length="369" mass="40220">MKQNNISAQELGGTACIITGGLFDTVHAKTAHGLIRESKRFEIIGVIDAKSAGKDAGHLLDGKSRNIPVVERISSLIESTGQKPEFAVIGMATKGGVLPESLYPLVEEALLQGINLVNGLHQPLSEMERFQKAAEKGEAFIYDIRKPKSFADLHFWSGKILEVPCLKIGVLGTDCSTGKRTTAKLLNQALTEAGIKSEMIFTGQTGWLQGGKYGFVLDATPNDFIPGELEHAIYTCWKEQQPDVILVEGQASLRNPSGPCGGEFIISGRLDGVILQHHPVREKYSNLEAYPATIHDVIDEVDLIKKLGAPTWAITLNTGRMNSEQIQEYKADYQQRGNIDVICPMEDGLEGLVKIVNEQLTGVKSAINE</sequence>
<feature type="domain" description="D-glutamate N-acetyltransferase-like C-terminal" evidence="1">
    <location>
        <begin position="154"/>
        <end position="353"/>
    </location>
</feature>
<dbReference type="InterPro" id="IPR027417">
    <property type="entry name" value="P-loop_NTPase"/>
</dbReference>
<dbReference type="AlphaFoldDB" id="A0AAW9S4W1"/>
<organism evidence="3 4">
    <name type="scientific">Rapidithrix thailandica</name>
    <dbReference type="NCBI Taxonomy" id="413964"/>
    <lineage>
        <taxon>Bacteria</taxon>
        <taxon>Pseudomonadati</taxon>
        <taxon>Bacteroidota</taxon>
        <taxon>Cytophagia</taxon>
        <taxon>Cytophagales</taxon>
        <taxon>Flammeovirgaceae</taxon>
        <taxon>Rapidithrix</taxon>
    </lineage>
</organism>
<accession>A0AAW9S4W1</accession>
<name>A0AAW9S4W1_9BACT</name>
<proteinExistence type="predicted"/>
<dbReference type="PANTHER" id="PTHR40690:SF1">
    <property type="entry name" value="DUF1611 DOMAIN-CONTAINING PROTEIN"/>
    <property type="match status" value="1"/>
</dbReference>
<dbReference type="Pfam" id="PF07755">
    <property type="entry name" value="DUF1611"/>
    <property type="match status" value="1"/>
</dbReference>
<keyword evidence="4" id="KW-1185">Reference proteome</keyword>
<dbReference type="SUPFAM" id="SSF52540">
    <property type="entry name" value="P-loop containing nucleoside triphosphate hydrolases"/>
    <property type="match status" value="1"/>
</dbReference>
<dbReference type="Pfam" id="PF17396">
    <property type="entry name" value="DUF1611_N"/>
    <property type="match status" value="1"/>
</dbReference>
<dbReference type="PIRSF" id="PIRSF026760">
    <property type="entry name" value="UCP026760"/>
    <property type="match status" value="1"/>
</dbReference>
<dbReference type="PANTHER" id="PTHR40690">
    <property type="entry name" value="GLL3100 PROTEIN"/>
    <property type="match status" value="1"/>
</dbReference>
<dbReference type="RefSeq" id="WP_346820898.1">
    <property type="nucleotide sequence ID" value="NZ_JBDKWZ010000004.1"/>
</dbReference>
<gene>
    <name evidence="3" type="ORF">AAG747_09350</name>
</gene>
<evidence type="ECO:0000259" key="1">
    <source>
        <dbReference type="Pfam" id="PF07755"/>
    </source>
</evidence>
<dbReference type="Proteomes" id="UP001403385">
    <property type="component" value="Unassembled WGS sequence"/>
</dbReference>
<reference evidence="3 4" key="1">
    <citation type="submission" date="2024-04" db="EMBL/GenBank/DDBJ databases">
        <title>Novel genus in family Flammeovirgaceae.</title>
        <authorList>
            <person name="Nguyen T.H."/>
            <person name="Vuong T.Q."/>
            <person name="Le H."/>
            <person name="Kim S.-G."/>
        </authorList>
    </citation>
    <scope>NUCLEOTIDE SEQUENCE [LARGE SCALE GENOMIC DNA]</scope>
    <source>
        <strain evidence="3 4">JCM 23209</strain>
    </source>
</reference>